<dbReference type="InterPro" id="IPR010852">
    <property type="entry name" value="ABATE"/>
</dbReference>
<accession>A0A9X2K1Z4</accession>
<dbReference type="InterPro" id="IPR023286">
    <property type="entry name" value="ABATE_dom_sf"/>
</dbReference>
<dbReference type="EMBL" id="JAMZEB010000002">
    <property type="protein sequence ID" value="MCP2356844.1"/>
    <property type="molecule type" value="Genomic_DNA"/>
</dbReference>
<dbReference type="PANTHER" id="PTHR35525:SF3">
    <property type="entry name" value="BLL6575 PROTEIN"/>
    <property type="match status" value="1"/>
</dbReference>
<comment type="caution">
    <text evidence="2">The sequence shown here is derived from an EMBL/GenBank/DDBJ whole genome shotgun (WGS) entry which is preliminary data.</text>
</comment>
<feature type="domain" description="Zinc finger CGNR" evidence="1">
    <location>
        <begin position="148"/>
        <end position="190"/>
    </location>
</feature>
<organism evidence="2 3">
    <name type="scientific">Nonomuraea thailandensis</name>
    <dbReference type="NCBI Taxonomy" id="1188745"/>
    <lineage>
        <taxon>Bacteria</taxon>
        <taxon>Bacillati</taxon>
        <taxon>Actinomycetota</taxon>
        <taxon>Actinomycetes</taxon>
        <taxon>Streptosporangiales</taxon>
        <taxon>Streptosporangiaceae</taxon>
        <taxon>Nonomuraea</taxon>
    </lineage>
</organism>
<dbReference type="PANTHER" id="PTHR35525">
    <property type="entry name" value="BLL6575 PROTEIN"/>
    <property type="match status" value="1"/>
</dbReference>
<dbReference type="AlphaFoldDB" id="A0A9X2K1Z4"/>
<reference evidence="2" key="1">
    <citation type="submission" date="2022-06" db="EMBL/GenBank/DDBJ databases">
        <title>Sequencing the genomes of 1000 actinobacteria strains.</title>
        <authorList>
            <person name="Klenk H.-P."/>
        </authorList>
    </citation>
    <scope>NUCLEOTIDE SEQUENCE</scope>
    <source>
        <strain evidence="2">DSM 46694</strain>
    </source>
</reference>
<evidence type="ECO:0000313" key="2">
    <source>
        <dbReference type="EMBL" id="MCP2356844.1"/>
    </source>
</evidence>
<dbReference type="RefSeq" id="WP_253744015.1">
    <property type="nucleotide sequence ID" value="NZ_BAABKA010000063.1"/>
</dbReference>
<dbReference type="SUPFAM" id="SSF160904">
    <property type="entry name" value="Jann2411-like"/>
    <property type="match status" value="1"/>
</dbReference>
<evidence type="ECO:0000313" key="3">
    <source>
        <dbReference type="Proteomes" id="UP001139648"/>
    </source>
</evidence>
<name>A0A9X2K1Z4_9ACTN</name>
<dbReference type="Pfam" id="PF07336">
    <property type="entry name" value="ABATE"/>
    <property type="match status" value="1"/>
</dbReference>
<keyword evidence="3" id="KW-1185">Reference proteome</keyword>
<sequence length="193" mass="21087">MAANDAWIRDGGRVCLDFVNTLRDRWDVPRETIEEPEDLVRWLHGAGLVVPGARLPAPPGAALRPARLLREAIDRAVLSAAEGRLPALADVDTINEAVTAAPRPLLQLVIADGRLAPRAERLAGDVAAGLGLVARDAAELLLSPEVGRVRVCGSDRCGLRFVDRSQAGRRRWCSMSRCGNRTKVKRHQERVRN</sequence>
<gene>
    <name evidence="2" type="ORF">HD597_003864</name>
</gene>
<dbReference type="Pfam" id="PF11706">
    <property type="entry name" value="zf-CGNR"/>
    <property type="match status" value="1"/>
</dbReference>
<dbReference type="InterPro" id="IPR021005">
    <property type="entry name" value="Znf_CGNR"/>
</dbReference>
<proteinExistence type="predicted"/>
<protein>
    <submittedName>
        <fullName evidence="2">RNA-binding Zn ribbon-like protein</fullName>
    </submittedName>
</protein>
<evidence type="ECO:0000259" key="1">
    <source>
        <dbReference type="Pfam" id="PF11706"/>
    </source>
</evidence>
<dbReference type="Gene3D" id="1.10.3300.10">
    <property type="entry name" value="Jann2411-like domain"/>
    <property type="match status" value="1"/>
</dbReference>
<dbReference type="Proteomes" id="UP001139648">
    <property type="component" value="Unassembled WGS sequence"/>
</dbReference>